<dbReference type="PANTHER" id="PTHR12496:SF2">
    <property type="entry name" value="METHYLTRANSFERASE-LIKE PROTEIN 25B"/>
    <property type="match status" value="1"/>
</dbReference>
<sequence>MFVKNSSEFFSESLWDTLPVSWQDALGDLTPPQIADLLLDKEIKDRRYPSVWPLSLLALRSAAHALSFPRKAPGGHSQDTGAAVPDEFQSNQSQSSLLGHIFRKHVKPKKQHEIRRLGRVRLVKKLCDQANCSSVVDVGSGQVRYACLALPRVGLPADVQFDPADVDAMLAHQGKVVAYFSLVLLLAPVVETLVLLDRMIFLQERGFQSKLIPLFDAAFSPRNLVLVSVKPKEAQS</sequence>
<protein>
    <submittedName>
        <fullName evidence="1">rRNAD1</fullName>
    </submittedName>
</protein>
<dbReference type="STRING" id="84645.A0A498NEI8"/>
<evidence type="ECO:0000313" key="2">
    <source>
        <dbReference type="Proteomes" id="UP000290572"/>
    </source>
</evidence>
<name>A0A498NEI8_LABRO</name>
<accession>A0A498NEI8</accession>
<reference evidence="1 2" key="1">
    <citation type="submission" date="2018-03" db="EMBL/GenBank/DDBJ databases">
        <title>Draft genome sequence of Rohu Carp (Labeo rohita).</title>
        <authorList>
            <person name="Das P."/>
            <person name="Kushwaha B."/>
            <person name="Joshi C.G."/>
            <person name="Kumar D."/>
            <person name="Nagpure N.S."/>
            <person name="Sahoo L."/>
            <person name="Das S.P."/>
            <person name="Bit A."/>
            <person name="Patnaik S."/>
            <person name="Meher P.K."/>
            <person name="Jayasankar P."/>
            <person name="Koringa P.G."/>
            <person name="Patel N.V."/>
            <person name="Hinsu A.T."/>
            <person name="Kumar R."/>
            <person name="Pandey M."/>
            <person name="Agarwal S."/>
            <person name="Srivastava S."/>
            <person name="Singh M."/>
            <person name="Iquebal M.A."/>
            <person name="Jaiswal S."/>
            <person name="Angadi U.B."/>
            <person name="Kumar N."/>
            <person name="Raza M."/>
            <person name="Shah T.M."/>
            <person name="Rai A."/>
            <person name="Jena J.K."/>
        </authorList>
    </citation>
    <scope>NUCLEOTIDE SEQUENCE [LARGE SCALE GENOMIC DNA]</scope>
    <source>
        <strain evidence="1">DASCIFA01</strain>
        <tissue evidence="1">Testis</tissue>
    </source>
</reference>
<dbReference type="AlphaFoldDB" id="A0A498NEI8"/>
<keyword evidence="2" id="KW-1185">Reference proteome</keyword>
<dbReference type="EMBL" id="QBIY01011586">
    <property type="protein sequence ID" value="RXN30346.1"/>
    <property type="molecule type" value="Genomic_DNA"/>
</dbReference>
<dbReference type="Proteomes" id="UP000290572">
    <property type="component" value="Unassembled WGS sequence"/>
</dbReference>
<dbReference type="InterPro" id="IPR052220">
    <property type="entry name" value="METTL25"/>
</dbReference>
<dbReference type="PANTHER" id="PTHR12496">
    <property type="entry name" value="CGI-41 METHYLTRANSFERASE"/>
    <property type="match status" value="1"/>
</dbReference>
<organism evidence="1 2">
    <name type="scientific">Labeo rohita</name>
    <name type="common">Indian major carp</name>
    <name type="synonym">Cyprinus rohita</name>
    <dbReference type="NCBI Taxonomy" id="84645"/>
    <lineage>
        <taxon>Eukaryota</taxon>
        <taxon>Metazoa</taxon>
        <taxon>Chordata</taxon>
        <taxon>Craniata</taxon>
        <taxon>Vertebrata</taxon>
        <taxon>Euteleostomi</taxon>
        <taxon>Actinopterygii</taxon>
        <taxon>Neopterygii</taxon>
        <taxon>Teleostei</taxon>
        <taxon>Ostariophysi</taxon>
        <taxon>Cypriniformes</taxon>
        <taxon>Cyprinidae</taxon>
        <taxon>Labeoninae</taxon>
        <taxon>Labeonini</taxon>
        <taxon>Labeo</taxon>
    </lineage>
</organism>
<evidence type="ECO:0000313" key="1">
    <source>
        <dbReference type="EMBL" id="RXN30346.1"/>
    </source>
</evidence>
<comment type="caution">
    <text evidence="1">The sequence shown here is derived from an EMBL/GenBank/DDBJ whole genome shotgun (WGS) entry which is preliminary data.</text>
</comment>
<gene>
    <name evidence="1" type="ORF">ROHU_004942</name>
</gene>
<proteinExistence type="predicted"/>